<sequence length="397" mass="43677">MAIRERLSGNEAVATAMRQINPDVVAAFPITPSTEIPQYFSKYVADGLVDTEFVPVESEHSAMSACVGSQAAGARTMTATSSCGLALMHEILYIAASNRLPITLAAVNRALSGPININADHSDTMGSRDAGWIQIYSENNQEAYDNFIQAVRIGEHKDVKLPVMVCQDGFITSHAVENIELIEDDKVKDFVGEYNPESYLLDASQNLSIGPYDSPMYYMEHKRLQVEGMKNAKEVALQVAAEFEKMTGRSYGLFEEYRLDDADAAIVIINSTAGTAKDAIDKLREEGKKVGLLKIRLFRPFPGEEIAEALKHVKAIAVMDRSDSFSNQGGPLNAEIKSALYGTENAPKIINYVYGLGGRDVKVENIEEVYSSLFEIIETGNTGDTYRYLSVRTQEVQ</sequence>
<keyword evidence="5" id="KW-0670">Pyruvate</keyword>
<dbReference type="InterPro" id="IPR050722">
    <property type="entry name" value="Pyruvate:ferred/Flavod_OxRd"/>
</dbReference>
<evidence type="ECO:0000256" key="1">
    <source>
        <dbReference type="ARBA" id="ARBA00009032"/>
    </source>
</evidence>
<evidence type="ECO:0000313" key="6">
    <source>
        <dbReference type="Proteomes" id="UP000184052"/>
    </source>
</evidence>
<dbReference type="CDD" id="cd07034">
    <property type="entry name" value="TPP_PYR_PFOR_IOR-alpha_like"/>
    <property type="match status" value="1"/>
</dbReference>
<dbReference type="Pfam" id="PF17147">
    <property type="entry name" value="PFOR_II"/>
    <property type="match status" value="1"/>
</dbReference>
<dbReference type="Gene3D" id="3.40.50.970">
    <property type="match status" value="1"/>
</dbReference>
<dbReference type="STRING" id="1121476.SAMN02745751_02752"/>
<dbReference type="RefSeq" id="WP_073050142.1">
    <property type="nucleotide sequence ID" value="NZ_FQZL01000023.1"/>
</dbReference>
<dbReference type="Pfam" id="PF01855">
    <property type="entry name" value="POR_N"/>
    <property type="match status" value="1"/>
</dbReference>
<dbReference type="PANTHER" id="PTHR32154">
    <property type="entry name" value="PYRUVATE-FLAVODOXIN OXIDOREDUCTASE-RELATED"/>
    <property type="match status" value="1"/>
</dbReference>
<dbReference type="InterPro" id="IPR033412">
    <property type="entry name" value="PFOR_II"/>
</dbReference>
<dbReference type="OrthoDB" id="9794954at2"/>
<dbReference type="Gene3D" id="3.40.50.920">
    <property type="match status" value="1"/>
</dbReference>
<organism evidence="5 6">
    <name type="scientific">Dethiosulfatibacter aminovorans DSM 17477</name>
    <dbReference type="NCBI Taxonomy" id="1121476"/>
    <lineage>
        <taxon>Bacteria</taxon>
        <taxon>Bacillati</taxon>
        <taxon>Bacillota</taxon>
        <taxon>Tissierellia</taxon>
        <taxon>Dethiosulfatibacter</taxon>
    </lineage>
</organism>
<name>A0A1M6JY03_9FIRM</name>
<dbReference type="InterPro" id="IPR029061">
    <property type="entry name" value="THDP-binding"/>
</dbReference>
<dbReference type="InterPro" id="IPR002880">
    <property type="entry name" value="Pyrv_Fd/Flavodoxin_OxRdtase_N"/>
</dbReference>
<feature type="domain" description="Pyruvate flavodoxin/ferredoxin oxidoreductase pyrimidine binding" evidence="3">
    <location>
        <begin position="16"/>
        <end position="239"/>
    </location>
</feature>
<evidence type="ECO:0000256" key="2">
    <source>
        <dbReference type="ARBA" id="ARBA00023002"/>
    </source>
</evidence>
<dbReference type="GO" id="GO:0016903">
    <property type="term" value="F:oxidoreductase activity, acting on the aldehyde or oxo group of donors"/>
    <property type="evidence" value="ECO:0007669"/>
    <property type="project" value="UniProtKB-ARBA"/>
</dbReference>
<protein>
    <submittedName>
        <fullName evidence="5">Pyruvate ferredoxin oxidoreductase, alpha subunit</fullName>
    </submittedName>
</protein>
<dbReference type="AlphaFoldDB" id="A0A1M6JY03"/>
<dbReference type="InterPro" id="IPR009014">
    <property type="entry name" value="Transketo_C/PFOR_II"/>
</dbReference>
<accession>A0A1M6JY03</accession>
<evidence type="ECO:0000259" key="4">
    <source>
        <dbReference type="Pfam" id="PF17147"/>
    </source>
</evidence>
<dbReference type="Proteomes" id="UP000184052">
    <property type="component" value="Unassembled WGS sequence"/>
</dbReference>
<keyword evidence="2" id="KW-0560">Oxidoreductase</keyword>
<evidence type="ECO:0000259" key="3">
    <source>
        <dbReference type="Pfam" id="PF01855"/>
    </source>
</evidence>
<dbReference type="SUPFAM" id="SSF52518">
    <property type="entry name" value="Thiamin diphosphate-binding fold (THDP-binding)"/>
    <property type="match status" value="1"/>
</dbReference>
<dbReference type="PANTHER" id="PTHR32154:SF0">
    <property type="entry name" value="PYRUVATE-FLAVODOXIN OXIDOREDUCTASE-RELATED"/>
    <property type="match status" value="1"/>
</dbReference>
<dbReference type="GO" id="GO:0006979">
    <property type="term" value="P:response to oxidative stress"/>
    <property type="evidence" value="ECO:0007669"/>
    <property type="project" value="TreeGrafter"/>
</dbReference>
<reference evidence="5 6" key="1">
    <citation type="submission" date="2016-11" db="EMBL/GenBank/DDBJ databases">
        <authorList>
            <person name="Jaros S."/>
            <person name="Januszkiewicz K."/>
            <person name="Wedrychowicz H."/>
        </authorList>
    </citation>
    <scope>NUCLEOTIDE SEQUENCE [LARGE SCALE GENOMIC DNA]</scope>
    <source>
        <strain evidence="5 6">DSM 17477</strain>
    </source>
</reference>
<dbReference type="FunFam" id="3.40.50.920:FF:000010">
    <property type="entry name" value="Pyruvate ferredoxin oxidoreductase, alpha subunit"/>
    <property type="match status" value="1"/>
</dbReference>
<dbReference type="SUPFAM" id="SSF52922">
    <property type="entry name" value="TK C-terminal domain-like"/>
    <property type="match status" value="1"/>
</dbReference>
<evidence type="ECO:0000313" key="5">
    <source>
        <dbReference type="EMBL" id="SHJ51533.1"/>
    </source>
</evidence>
<keyword evidence="6" id="KW-1185">Reference proteome</keyword>
<dbReference type="GO" id="GO:0019752">
    <property type="term" value="P:carboxylic acid metabolic process"/>
    <property type="evidence" value="ECO:0007669"/>
    <property type="project" value="UniProtKB-ARBA"/>
</dbReference>
<feature type="domain" description="Pyruvate:ferredoxin oxidoreductase core" evidence="4">
    <location>
        <begin position="262"/>
        <end position="366"/>
    </location>
</feature>
<proteinExistence type="inferred from homology"/>
<comment type="similarity">
    <text evidence="1">Belongs to the pyruvate:ferredoxin/flavodoxin oxidoreductase family.</text>
</comment>
<dbReference type="EMBL" id="FQZL01000023">
    <property type="protein sequence ID" value="SHJ51533.1"/>
    <property type="molecule type" value="Genomic_DNA"/>
</dbReference>
<gene>
    <name evidence="5" type="ORF">SAMN02745751_02752</name>
</gene>
<dbReference type="FunFam" id="3.40.50.970:FF:000012">
    <property type="entry name" value="Pyruvate:ferredoxin (Flavodoxin) oxidoreductase"/>
    <property type="match status" value="1"/>
</dbReference>